<evidence type="ECO:0000313" key="2">
    <source>
        <dbReference type="Proteomes" id="UP001335737"/>
    </source>
</evidence>
<accession>A0ABU6K9Q8</accession>
<evidence type="ECO:0000313" key="1">
    <source>
        <dbReference type="EMBL" id="MEC5422076.1"/>
    </source>
</evidence>
<name>A0ABU6K9Q8_9BACI</name>
<sequence>MGWTYADKLENWCNEEFATKQEAKEHGMANHDEFLVGKLIETDEHLVYEVEQIEEVTV</sequence>
<dbReference type="EMBL" id="JARZFX010000001">
    <property type="protein sequence ID" value="MEC5422076.1"/>
    <property type="molecule type" value="Genomic_DNA"/>
</dbReference>
<protein>
    <submittedName>
        <fullName evidence="1">Uncharacterized protein</fullName>
    </submittedName>
</protein>
<comment type="caution">
    <text evidence="1">The sequence shown here is derived from an EMBL/GenBank/DDBJ whole genome shotgun (WGS) entry which is preliminary data.</text>
</comment>
<keyword evidence="2" id="KW-1185">Reference proteome</keyword>
<gene>
    <name evidence="1" type="ORF">QGM71_01035</name>
</gene>
<proteinExistence type="predicted"/>
<dbReference type="RefSeq" id="WP_327605649.1">
    <property type="nucleotide sequence ID" value="NZ_JARZFX010000001.1"/>
</dbReference>
<reference evidence="1 2" key="1">
    <citation type="journal article" date="2024" name="Int. J. Syst. Evol. Microbiol.">
        <title>Virgibacillus tibetensis sp. nov., isolated from salt lake on the Tibetan Plateau of China.</title>
        <authorList>
            <person name="Phurbu D."/>
            <person name="Liu Z.-X."/>
            <person name="Wang R."/>
            <person name="Zheng Y.-Y."/>
            <person name="Liu H.-C."/>
            <person name="Zhou Y.-G."/>
            <person name="Yu Y.-J."/>
            <person name="Li A.-H."/>
        </authorList>
    </citation>
    <scope>NUCLEOTIDE SEQUENCE [LARGE SCALE GENOMIC DNA]</scope>
    <source>
        <strain evidence="1 2">C22-A2</strain>
    </source>
</reference>
<organism evidence="1 2">
    <name type="scientific">Virgibacillus tibetensis</name>
    <dbReference type="NCBI Taxonomy" id="3042313"/>
    <lineage>
        <taxon>Bacteria</taxon>
        <taxon>Bacillati</taxon>
        <taxon>Bacillota</taxon>
        <taxon>Bacilli</taxon>
        <taxon>Bacillales</taxon>
        <taxon>Bacillaceae</taxon>
        <taxon>Virgibacillus</taxon>
    </lineage>
</organism>
<dbReference type="Proteomes" id="UP001335737">
    <property type="component" value="Unassembled WGS sequence"/>
</dbReference>